<dbReference type="PANTHER" id="PTHR36194">
    <property type="entry name" value="S-LAYER-LIKE PROTEIN"/>
    <property type="match status" value="1"/>
</dbReference>
<dbReference type="InterPro" id="IPR013229">
    <property type="entry name" value="PEGA"/>
</dbReference>
<feature type="chain" id="PRO_5003011760" evidence="3">
    <location>
        <begin position="27"/>
        <end position="592"/>
    </location>
</feature>
<organism evidence="5 6">
    <name type="scientific">Haliangium ochraceum (strain DSM 14365 / JCM 11303 / SMP-2)</name>
    <dbReference type="NCBI Taxonomy" id="502025"/>
    <lineage>
        <taxon>Bacteria</taxon>
        <taxon>Pseudomonadati</taxon>
        <taxon>Myxococcota</taxon>
        <taxon>Polyangia</taxon>
        <taxon>Haliangiales</taxon>
        <taxon>Kofleriaceae</taxon>
        <taxon>Haliangium</taxon>
    </lineage>
</organism>
<dbReference type="HOGENOM" id="CLU_460629_0_0_7"/>
<keyword evidence="1" id="KW-0802">TPR repeat</keyword>
<feature type="domain" description="PEGA" evidence="4">
    <location>
        <begin position="231"/>
        <end position="297"/>
    </location>
</feature>
<dbReference type="eggNOG" id="COG0457">
    <property type="taxonomic scope" value="Bacteria"/>
</dbReference>
<keyword evidence="2" id="KW-0472">Membrane</keyword>
<dbReference type="STRING" id="502025.Hoch_1818"/>
<dbReference type="SUPFAM" id="SSF48452">
    <property type="entry name" value="TPR-like"/>
    <property type="match status" value="1"/>
</dbReference>
<dbReference type="Pfam" id="PF08308">
    <property type="entry name" value="PEGA"/>
    <property type="match status" value="2"/>
</dbReference>
<evidence type="ECO:0000313" key="5">
    <source>
        <dbReference type="EMBL" id="ACY14366.1"/>
    </source>
</evidence>
<dbReference type="PROSITE" id="PS50005">
    <property type="entry name" value="TPR"/>
    <property type="match status" value="1"/>
</dbReference>
<dbReference type="Gene3D" id="1.25.40.10">
    <property type="entry name" value="Tetratricopeptide repeat domain"/>
    <property type="match status" value="1"/>
</dbReference>
<evidence type="ECO:0000259" key="4">
    <source>
        <dbReference type="Pfam" id="PF08308"/>
    </source>
</evidence>
<feature type="transmembrane region" description="Helical" evidence="2">
    <location>
        <begin position="450"/>
        <end position="470"/>
    </location>
</feature>
<protein>
    <submittedName>
        <fullName evidence="5">PEGA domain protein</fullName>
    </submittedName>
</protein>
<feature type="transmembrane region" description="Helical" evidence="2">
    <location>
        <begin position="333"/>
        <end position="353"/>
    </location>
</feature>
<evidence type="ECO:0000256" key="3">
    <source>
        <dbReference type="SAM" id="SignalP"/>
    </source>
</evidence>
<evidence type="ECO:0000313" key="6">
    <source>
        <dbReference type="Proteomes" id="UP000001880"/>
    </source>
</evidence>
<accession>D0LY11</accession>
<keyword evidence="2" id="KW-0812">Transmembrane</keyword>
<feature type="signal peptide" evidence="3">
    <location>
        <begin position="1"/>
        <end position="26"/>
    </location>
</feature>
<feature type="domain" description="PEGA" evidence="4">
    <location>
        <begin position="158"/>
        <end position="229"/>
    </location>
</feature>
<feature type="transmembrane region" description="Helical" evidence="2">
    <location>
        <begin position="306"/>
        <end position="326"/>
    </location>
</feature>
<dbReference type="PANTHER" id="PTHR36194:SF1">
    <property type="entry name" value="S-LAYER-LIKE PROTEIN"/>
    <property type="match status" value="1"/>
</dbReference>
<keyword evidence="6" id="KW-1185">Reference proteome</keyword>
<proteinExistence type="predicted"/>
<feature type="transmembrane region" description="Helical" evidence="2">
    <location>
        <begin position="482"/>
        <end position="501"/>
    </location>
</feature>
<dbReference type="InterPro" id="IPR019734">
    <property type="entry name" value="TPR_rpt"/>
</dbReference>
<name>D0LY11_HALO1</name>
<evidence type="ECO:0000256" key="1">
    <source>
        <dbReference type="PROSITE-ProRule" id="PRU00339"/>
    </source>
</evidence>
<evidence type="ECO:0000256" key="2">
    <source>
        <dbReference type="SAM" id="Phobius"/>
    </source>
</evidence>
<dbReference type="OrthoDB" id="5507504at2"/>
<keyword evidence="2" id="KW-1133">Transmembrane helix</keyword>
<dbReference type="RefSeq" id="WP_012826974.1">
    <property type="nucleotide sequence ID" value="NC_013440.1"/>
</dbReference>
<feature type="repeat" description="TPR" evidence="1">
    <location>
        <begin position="70"/>
        <end position="103"/>
    </location>
</feature>
<keyword evidence="3" id="KW-0732">Signal</keyword>
<reference evidence="5 6" key="1">
    <citation type="journal article" date="2010" name="Stand. Genomic Sci.">
        <title>Complete genome sequence of Haliangium ochraceum type strain (SMP-2).</title>
        <authorList>
            <consortium name="US DOE Joint Genome Institute (JGI-PGF)"/>
            <person name="Ivanova N."/>
            <person name="Daum C."/>
            <person name="Lang E."/>
            <person name="Abt B."/>
            <person name="Kopitz M."/>
            <person name="Saunders E."/>
            <person name="Lapidus A."/>
            <person name="Lucas S."/>
            <person name="Glavina Del Rio T."/>
            <person name="Nolan M."/>
            <person name="Tice H."/>
            <person name="Copeland A."/>
            <person name="Cheng J.F."/>
            <person name="Chen F."/>
            <person name="Bruce D."/>
            <person name="Goodwin L."/>
            <person name="Pitluck S."/>
            <person name="Mavromatis K."/>
            <person name="Pati A."/>
            <person name="Mikhailova N."/>
            <person name="Chen A."/>
            <person name="Palaniappan K."/>
            <person name="Land M."/>
            <person name="Hauser L."/>
            <person name="Chang Y.J."/>
            <person name="Jeffries C.D."/>
            <person name="Detter J.C."/>
            <person name="Brettin T."/>
            <person name="Rohde M."/>
            <person name="Goker M."/>
            <person name="Bristow J."/>
            <person name="Markowitz V."/>
            <person name="Eisen J.A."/>
            <person name="Hugenholtz P."/>
            <person name="Kyrpides N.C."/>
            <person name="Klenk H.P."/>
        </authorList>
    </citation>
    <scope>NUCLEOTIDE SEQUENCE [LARGE SCALE GENOMIC DNA]</scope>
    <source>
        <strain evidence="6">DSM 14365 / CIP 107738 / JCM 11303 / AJ 13395 / SMP-2</strain>
    </source>
</reference>
<gene>
    <name evidence="5" type="ordered locus">Hoch_1818</name>
</gene>
<dbReference type="AlphaFoldDB" id="D0LY11"/>
<dbReference type="InterPro" id="IPR011990">
    <property type="entry name" value="TPR-like_helical_dom_sf"/>
</dbReference>
<dbReference type="KEGG" id="hoh:Hoch_1818"/>
<dbReference type="EMBL" id="CP001804">
    <property type="protein sequence ID" value="ACY14366.1"/>
    <property type="molecule type" value="Genomic_DNA"/>
</dbReference>
<feature type="transmembrane region" description="Helical" evidence="2">
    <location>
        <begin position="507"/>
        <end position="527"/>
    </location>
</feature>
<feature type="transmembrane region" description="Helical" evidence="2">
    <location>
        <begin position="365"/>
        <end position="388"/>
    </location>
</feature>
<sequence length="592" mass="63002">MPAPTLRCWATLLAACLCVAALGGNAARAEAPAPAPAPIVGEADEPQELLEIESCMQPLDLDAREAENRAADHYDRGIQLYEQGDYEAAIEEFVSAYCLKPYYRVLKDIAQSFERMVNYEKAVIYLERYLAGMPADEVEERRVQRGRVEVLRRLPARIRVATSPAGATVTLRDAGRVEARALADDDTPIAIRKGRYLMSVEHDGYETITRPIAVEIGQPYSFYFQLQPKTGSLRINATPGDARIFVDKRWVGVGSYVGELPLGVYQVEVELDGYVRQTQEITIDDIGAHRMAITLEPQPRSGRGEMIAAASAGGSLAVGLVAGSLFRGQRGLAAGTGLALGGGLGFAGTYLSVPGDLPVGHSSFIIGSSLISAFEAGLSASLVERLFLDESCSDDDRMEGAAEDGFVGRVNVDSCRSRVILGASIVGGISGALFALASADYLLLDEGDVAVVHSGALWGTIAGGLLWFAFDRAGDRGDVLTLATLNMGLATGGFLAARGTYSRSHVSLVDLGGLGGLLAGATSSLVFYRDSFEERAPHFALVGTVVGLALSSYLTRNMDDPDIRAPQIKPLFGRTEDAAGRSVATVGASLRW</sequence>
<feature type="transmembrane region" description="Helical" evidence="2">
    <location>
        <begin position="419"/>
        <end position="444"/>
    </location>
</feature>
<dbReference type="Proteomes" id="UP000001880">
    <property type="component" value="Chromosome"/>
</dbReference>